<dbReference type="GO" id="GO:0016787">
    <property type="term" value="F:hydrolase activity"/>
    <property type="evidence" value="ECO:0007669"/>
    <property type="project" value="InterPro"/>
</dbReference>
<accession>E8V8R7</accession>
<organism evidence="3 4">
    <name type="scientific">Terriglobus saanensis (strain ATCC BAA-1853 / DSM 23119 / SP1PR4)</name>
    <dbReference type="NCBI Taxonomy" id="401053"/>
    <lineage>
        <taxon>Bacteria</taxon>
        <taxon>Pseudomonadati</taxon>
        <taxon>Acidobacteriota</taxon>
        <taxon>Terriglobia</taxon>
        <taxon>Terriglobales</taxon>
        <taxon>Acidobacteriaceae</taxon>
        <taxon>Terriglobus</taxon>
    </lineage>
</organism>
<sequence length="308" mass="35314">MMNRRQFSTMGLITAASLALSRGATAANAKKFHFAVVSDPHVIDEFYHGQESNAEDTESLHQANARLTAARDTINSIPAIEQVFVPGDVFHNYPSPEYDFYFQNKTRIDNAKEIFAGFKAPVHLGFGNHDYDHSRAVSREMSERLFMEKLKTKPYYAVDYKGFRFLHLNNFQGKTWDPSLSASDAKLGFLGEEQLNWAEAQLAERKPTLVFVHYPLRIVAPTEVKDYGLYPMLQKYKENIPLVLTGHVHKWIDEGTKYGPHHIIAAATRYDQNSWMILEADAKQGTVKWLDEDRAEWDTHYAHPYQKA</sequence>
<name>E8V8R7_TERSS</name>
<dbReference type="PANTHER" id="PTHR43143:SF1">
    <property type="entry name" value="SERINE_THREONINE-PROTEIN PHOSPHATASE CPPED1"/>
    <property type="match status" value="1"/>
</dbReference>
<reference evidence="3 4" key="1">
    <citation type="journal article" date="2012" name="Stand. Genomic Sci.">
        <title>Complete genome sequence of Terriglobus saanensis type strain SP1PR4(T), an Acidobacteria from tundra soil.</title>
        <authorList>
            <person name="Rawat S.R."/>
            <person name="Mannisto M.K."/>
            <person name="Starovoytov V."/>
            <person name="Goodwin L."/>
            <person name="Nolan M."/>
            <person name="Hauser L."/>
            <person name="Land M."/>
            <person name="Davenport K.W."/>
            <person name="Woyke T."/>
            <person name="Haggblom M.M."/>
        </authorList>
    </citation>
    <scope>NUCLEOTIDE SEQUENCE</scope>
    <source>
        <strain evidence="4">ATCC BAA-1853 / DSM 23119 / SP1PR4</strain>
    </source>
</reference>
<dbReference type="Proteomes" id="UP000006844">
    <property type="component" value="Chromosome"/>
</dbReference>
<protein>
    <submittedName>
        <fullName evidence="3">Metallophosphoesterase</fullName>
    </submittedName>
</protein>
<dbReference type="EMBL" id="CP002467">
    <property type="protein sequence ID" value="ADV84104.1"/>
    <property type="molecule type" value="Genomic_DNA"/>
</dbReference>
<dbReference type="InterPro" id="IPR051918">
    <property type="entry name" value="STPP_CPPED1"/>
</dbReference>
<dbReference type="STRING" id="401053.AciPR4_3350"/>
<evidence type="ECO:0000313" key="4">
    <source>
        <dbReference type="Proteomes" id="UP000006844"/>
    </source>
</evidence>
<dbReference type="Gene3D" id="3.60.21.10">
    <property type="match status" value="1"/>
</dbReference>
<dbReference type="eggNOG" id="COG1409">
    <property type="taxonomic scope" value="Bacteria"/>
</dbReference>
<evidence type="ECO:0000256" key="1">
    <source>
        <dbReference type="SAM" id="SignalP"/>
    </source>
</evidence>
<keyword evidence="1" id="KW-0732">Signal</keyword>
<dbReference type="InterPro" id="IPR006311">
    <property type="entry name" value="TAT_signal"/>
</dbReference>
<dbReference type="InterPro" id="IPR004843">
    <property type="entry name" value="Calcineurin-like_PHP"/>
</dbReference>
<keyword evidence="4" id="KW-1185">Reference proteome</keyword>
<evidence type="ECO:0000259" key="2">
    <source>
        <dbReference type="Pfam" id="PF00149"/>
    </source>
</evidence>
<feature type="domain" description="Calcineurin-like phosphoesterase" evidence="2">
    <location>
        <begin position="33"/>
        <end position="250"/>
    </location>
</feature>
<dbReference type="KEGG" id="tsa:AciPR4_3350"/>
<dbReference type="SUPFAM" id="SSF56300">
    <property type="entry name" value="Metallo-dependent phosphatases"/>
    <property type="match status" value="1"/>
</dbReference>
<dbReference type="InterPro" id="IPR029052">
    <property type="entry name" value="Metallo-depent_PP-like"/>
</dbReference>
<dbReference type="RefSeq" id="WP_013569835.1">
    <property type="nucleotide sequence ID" value="NC_014963.1"/>
</dbReference>
<dbReference type="PANTHER" id="PTHR43143">
    <property type="entry name" value="METALLOPHOSPHOESTERASE, CALCINEURIN SUPERFAMILY"/>
    <property type="match status" value="1"/>
</dbReference>
<evidence type="ECO:0000313" key="3">
    <source>
        <dbReference type="EMBL" id="ADV84104.1"/>
    </source>
</evidence>
<feature type="chain" id="PRO_5003233024" evidence="1">
    <location>
        <begin position="27"/>
        <end position="308"/>
    </location>
</feature>
<proteinExistence type="predicted"/>
<gene>
    <name evidence="3" type="ordered locus">AciPR4_3350</name>
</gene>
<dbReference type="HOGENOM" id="CLU_885463_0_0_0"/>
<dbReference type="Pfam" id="PF00149">
    <property type="entry name" value="Metallophos"/>
    <property type="match status" value="1"/>
</dbReference>
<dbReference type="AlphaFoldDB" id="E8V8R7"/>
<dbReference type="PROSITE" id="PS51318">
    <property type="entry name" value="TAT"/>
    <property type="match status" value="1"/>
</dbReference>
<dbReference type="OrthoDB" id="5505563at2"/>
<feature type="signal peptide" evidence="1">
    <location>
        <begin position="1"/>
        <end position="26"/>
    </location>
</feature>